<name>A0A328ZDL5_9BURK</name>
<evidence type="ECO:0008006" key="4">
    <source>
        <dbReference type="Google" id="ProtNLM"/>
    </source>
</evidence>
<reference evidence="2 3" key="1">
    <citation type="submission" date="2018-06" db="EMBL/GenBank/DDBJ databases">
        <title>Genomic Encyclopedia of Archaeal and Bacterial Type Strains, Phase II (KMG-II): from individual species to whole genera.</title>
        <authorList>
            <person name="Goeker M."/>
        </authorList>
    </citation>
    <scope>NUCLEOTIDE SEQUENCE [LARGE SCALE GENOMIC DNA]</scope>
    <source>
        <strain evidence="2 3">CFPB 3232</strain>
    </source>
</reference>
<protein>
    <recommendedName>
        <fullName evidence="4">Secreted protein</fullName>
    </recommendedName>
</protein>
<keyword evidence="3" id="KW-1185">Reference proteome</keyword>
<comment type="caution">
    <text evidence="2">The sequence shown here is derived from an EMBL/GenBank/DDBJ whole genome shotgun (WGS) entry which is preliminary data.</text>
</comment>
<proteinExistence type="predicted"/>
<accession>A0A328ZDL5</accession>
<evidence type="ECO:0000313" key="2">
    <source>
        <dbReference type="EMBL" id="RAR82602.1"/>
    </source>
</evidence>
<feature type="signal peptide" evidence="1">
    <location>
        <begin position="1"/>
        <end position="32"/>
    </location>
</feature>
<evidence type="ECO:0000256" key="1">
    <source>
        <dbReference type="SAM" id="SignalP"/>
    </source>
</evidence>
<keyword evidence="1" id="KW-0732">Signal</keyword>
<sequence>MPLPLLPPRARSLHRPGVLAAAALGMALSAQASLASVGAGPALECPAQLQVQQIAEPATDGWQSSGSRKAHPLVGLAFFAGPPEQKAQLAPTRERAKGKTPSATWVLERRDEPYWVACEYGGTTAIAARALAQNVTACTVEYDPRFSTPVLKRWSCQYGTP</sequence>
<dbReference type="AlphaFoldDB" id="A0A328ZDL5"/>
<dbReference type="RefSeq" id="WP_245951509.1">
    <property type="nucleotide sequence ID" value="NZ_CBCSGC010000281.1"/>
</dbReference>
<evidence type="ECO:0000313" key="3">
    <source>
        <dbReference type="Proteomes" id="UP000248856"/>
    </source>
</evidence>
<dbReference type="Proteomes" id="UP000248856">
    <property type="component" value="Unassembled WGS sequence"/>
</dbReference>
<organism evidence="2 3">
    <name type="scientific">Paracidovorax anthurii</name>
    <dbReference type="NCBI Taxonomy" id="78229"/>
    <lineage>
        <taxon>Bacteria</taxon>
        <taxon>Pseudomonadati</taxon>
        <taxon>Pseudomonadota</taxon>
        <taxon>Betaproteobacteria</taxon>
        <taxon>Burkholderiales</taxon>
        <taxon>Comamonadaceae</taxon>
        <taxon>Paracidovorax</taxon>
    </lineage>
</organism>
<dbReference type="EMBL" id="QLTA01000017">
    <property type="protein sequence ID" value="RAR82602.1"/>
    <property type="molecule type" value="Genomic_DNA"/>
</dbReference>
<gene>
    <name evidence="2" type="ORF">AX018_101754</name>
</gene>
<dbReference type="InterPro" id="IPR049973">
    <property type="entry name" value="STY0301-like"/>
</dbReference>
<feature type="chain" id="PRO_5016300941" description="Secreted protein" evidence="1">
    <location>
        <begin position="33"/>
        <end position="161"/>
    </location>
</feature>
<dbReference type="NCBIfam" id="NF042415">
    <property type="entry name" value="STY0301_fam"/>
    <property type="match status" value="1"/>
</dbReference>